<dbReference type="AlphaFoldDB" id="A0AAE0MXW7"/>
<protein>
    <recommendedName>
        <fullName evidence="4">Lipoprotein</fullName>
    </recommendedName>
</protein>
<accession>A0AAE0MXW7</accession>
<organism evidence="2 3">
    <name type="scientific">Neurospora tetraspora</name>
    <dbReference type="NCBI Taxonomy" id="94610"/>
    <lineage>
        <taxon>Eukaryota</taxon>
        <taxon>Fungi</taxon>
        <taxon>Dikarya</taxon>
        <taxon>Ascomycota</taxon>
        <taxon>Pezizomycotina</taxon>
        <taxon>Sordariomycetes</taxon>
        <taxon>Sordariomycetidae</taxon>
        <taxon>Sordariales</taxon>
        <taxon>Sordariaceae</taxon>
        <taxon>Neurospora</taxon>
    </lineage>
</organism>
<evidence type="ECO:0000313" key="3">
    <source>
        <dbReference type="Proteomes" id="UP001278500"/>
    </source>
</evidence>
<dbReference type="Proteomes" id="UP001278500">
    <property type="component" value="Unassembled WGS sequence"/>
</dbReference>
<dbReference type="RefSeq" id="XP_062686900.1">
    <property type="nucleotide sequence ID" value="XM_062829323.1"/>
</dbReference>
<evidence type="ECO:0000256" key="1">
    <source>
        <dbReference type="SAM" id="SignalP"/>
    </source>
</evidence>
<feature type="signal peptide" evidence="1">
    <location>
        <begin position="1"/>
        <end position="19"/>
    </location>
</feature>
<reference evidence="2" key="2">
    <citation type="submission" date="2023-06" db="EMBL/GenBank/DDBJ databases">
        <authorList>
            <consortium name="Lawrence Berkeley National Laboratory"/>
            <person name="Haridas S."/>
            <person name="Hensen N."/>
            <person name="Bonometti L."/>
            <person name="Westerberg I."/>
            <person name="Brannstrom I.O."/>
            <person name="Guillou S."/>
            <person name="Cros-Aarteil S."/>
            <person name="Calhoun S."/>
            <person name="Kuo A."/>
            <person name="Mondo S."/>
            <person name="Pangilinan J."/>
            <person name="Riley R."/>
            <person name="Labutti K."/>
            <person name="Andreopoulos B."/>
            <person name="Lipzen A."/>
            <person name="Chen C."/>
            <person name="Yanf M."/>
            <person name="Daum C."/>
            <person name="Ng V."/>
            <person name="Clum A."/>
            <person name="Steindorff A."/>
            <person name="Ohm R."/>
            <person name="Martin F."/>
            <person name="Silar P."/>
            <person name="Natvig D."/>
            <person name="Lalanne C."/>
            <person name="Gautier V."/>
            <person name="Ament-Velasquez S.L."/>
            <person name="Kruys A."/>
            <person name="Hutchinson M.I."/>
            <person name="Powell A.J."/>
            <person name="Barry K."/>
            <person name="Miller A.N."/>
            <person name="Grigoriev I.V."/>
            <person name="Debuchy R."/>
            <person name="Gladieux P."/>
            <person name="Thoren M.H."/>
            <person name="Johannesson H."/>
        </authorList>
    </citation>
    <scope>NUCLEOTIDE SEQUENCE</scope>
    <source>
        <strain evidence="2">CBS 560.94</strain>
    </source>
</reference>
<dbReference type="GeneID" id="87866477"/>
<keyword evidence="3" id="KW-1185">Reference proteome</keyword>
<dbReference type="EMBL" id="JAUEPP010000001">
    <property type="protein sequence ID" value="KAK3355522.1"/>
    <property type="molecule type" value="Genomic_DNA"/>
</dbReference>
<gene>
    <name evidence="2" type="ORF">B0H65DRAFT_544768</name>
</gene>
<evidence type="ECO:0000313" key="2">
    <source>
        <dbReference type="EMBL" id="KAK3355522.1"/>
    </source>
</evidence>
<name>A0AAE0MXW7_9PEZI</name>
<keyword evidence="1" id="KW-0732">Signal</keyword>
<reference evidence="2" key="1">
    <citation type="journal article" date="2023" name="Mol. Phylogenet. Evol.">
        <title>Genome-scale phylogeny and comparative genomics of the fungal order Sordariales.</title>
        <authorList>
            <person name="Hensen N."/>
            <person name="Bonometti L."/>
            <person name="Westerberg I."/>
            <person name="Brannstrom I.O."/>
            <person name="Guillou S."/>
            <person name="Cros-Aarteil S."/>
            <person name="Calhoun S."/>
            <person name="Haridas S."/>
            <person name="Kuo A."/>
            <person name="Mondo S."/>
            <person name="Pangilinan J."/>
            <person name="Riley R."/>
            <person name="LaButti K."/>
            <person name="Andreopoulos B."/>
            <person name="Lipzen A."/>
            <person name="Chen C."/>
            <person name="Yan M."/>
            <person name="Daum C."/>
            <person name="Ng V."/>
            <person name="Clum A."/>
            <person name="Steindorff A."/>
            <person name="Ohm R.A."/>
            <person name="Martin F."/>
            <person name="Silar P."/>
            <person name="Natvig D.O."/>
            <person name="Lalanne C."/>
            <person name="Gautier V."/>
            <person name="Ament-Velasquez S.L."/>
            <person name="Kruys A."/>
            <person name="Hutchinson M.I."/>
            <person name="Powell A.J."/>
            <person name="Barry K."/>
            <person name="Miller A.N."/>
            <person name="Grigoriev I.V."/>
            <person name="Debuchy R."/>
            <person name="Gladieux P."/>
            <person name="Hiltunen Thoren M."/>
            <person name="Johannesson H."/>
        </authorList>
    </citation>
    <scope>NUCLEOTIDE SEQUENCE</scope>
    <source>
        <strain evidence="2">CBS 560.94</strain>
    </source>
</reference>
<feature type="chain" id="PRO_5042196604" description="Lipoprotein" evidence="1">
    <location>
        <begin position="20"/>
        <end position="61"/>
    </location>
</feature>
<proteinExistence type="predicted"/>
<sequence>MAGAMLVLLAACRIPPLKSLIGPEILQAGSHLRELLDAERFIKQVYTGGKGEGEGEGRIEE</sequence>
<evidence type="ECO:0008006" key="4">
    <source>
        <dbReference type="Google" id="ProtNLM"/>
    </source>
</evidence>
<comment type="caution">
    <text evidence="2">The sequence shown here is derived from an EMBL/GenBank/DDBJ whole genome shotgun (WGS) entry which is preliminary data.</text>
</comment>